<name>A0ABW5SWM5_9BACI</name>
<sequence length="166" mass="19316">MKKISRYICSFMLMLLLLNGCGLNNGGNNSSSHDIFQHKGSVIGDNSAVINIIGQLQRNQEFEELSLETKEKPYGMSIKYGKIDSNITEKEYKETAIHNATFLFALIDNAEWVTFDFDDDKYKIDRLQLQDWYDENLNKFTNEEELETFVQKTIDENKINQFFTKS</sequence>
<dbReference type="Pfam" id="PF16107">
    <property type="entry name" value="DUF4825"/>
    <property type="match status" value="1"/>
</dbReference>
<proteinExistence type="predicted"/>
<dbReference type="EMBL" id="JBHUML010000002">
    <property type="protein sequence ID" value="MFD2704096.1"/>
    <property type="molecule type" value="Genomic_DNA"/>
</dbReference>
<keyword evidence="1" id="KW-0732">Signal</keyword>
<dbReference type="Proteomes" id="UP001597520">
    <property type="component" value="Unassembled WGS sequence"/>
</dbReference>
<feature type="signal peptide" evidence="1">
    <location>
        <begin position="1"/>
        <end position="24"/>
    </location>
</feature>
<evidence type="ECO:0000313" key="3">
    <source>
        <dbReference type="EMBL" id="MFD2704096.1"/>
    </source>
</evidence>
<protein>
    <submittedName>
        <fullName evidence="3">DUF4825 domain-containing protein</fullName>
    </submittedName>
</protein>
<evidence type="ECO:0000313" key="4">
    <source>
        <dbReference type="Proteomes" id="UP001597520"/>
    </source>
</evidence>
<keyword evidence="4" id="KW-1185">Reference proteome</keyword>
<feature type="domain" description="DUF4825" evidence="2">
    <location>
        <begin position="36"/>
        <end position="124"/>
    </location>
</feature>
<reference evidence="4" key="1">
    <citation type="journal article" date="2019" name="Int. J. Syst. Evol. Microbiol.">
        <title>The Global Catalogue of Microorganisms (GCM) 10K type strain sequencing project: providing services to taxonomists for standard genome sequencing and annotation.</title>
        <authorList>
            <consortium name="The Broad Institute Genomics Platform"/>
            <consortium name="The Broad Institute Genome Sequencing Center for Infectious Disease"/>
            <person name="Wu L."/>
            <person name="Ma J."/>
        </authorList>
    </citation>
    <scope>NUCLEOTIDE SEQUENCE [LARGE SCALE GENOMIC DNA]</scope>
    <source>
        <strain evidence="4">KCTC 33792</strain>
    </source>
</reference>
<evidence type="ECO:0000256" key="1">
    <source>
        <dbReference type="SAM" id="SignalP"/>
    </source>
</evidence>
<comment type="caution">
    <text evidence="3">The sequence shown here is derived from an EMBL/GenBank/DDBJ whole genome shotgun (WGS) entry which is preliminary data.</text>
</comment>
<organism evidence="3 4">
    <name type="scientific">Salibacterium lacus</name>
    <dbReference type="NCBI Taxonomy" id="1898109"/>
    <lineage>
        <taxon>Bacteria</taxon>
        <taxon>Bacillati</taxon>
        <taxon>Bacillota</taxon>
        <taxon>Bacilli</taxon>
        <taxon>Bacillales</taxon>
        <taxon>Bacillaceae</taxon>
    </lineage>
</organism>
<gene>
    <name evidence="3" type="ORF">ACFSUB_01345</name>
</gene>
<dbReference type="InterPro" id="IPR032250">
    <property type="entry name" value="DUF4825"/>
</dbReference>
<dbReference type="RefSeq" id="WP_380711392.1">
    <property type="nucleotide sequence ID" value="NZ_JBHUML010000002.1"/>
</dbReference>
<accession>A0ABW5SWM5</accession>
<feature type="chain" id="PRO_5046126621" evidence="1">
    <location>
        <begin position="25"/>
        <end position="166"/>
    </location>
</feature>
<evidence type="ECO:0000259" key="2">
    <source>
        <dbReference type="Pfam" id="PF16107"/>
    </source>
</evidence>